<feature type="transmembrane region" description="Helical" evidence="6">
    <location>
        <begin position="233"/>
        <end position="254"/>
    </location>
</feature>
<sequence length="446" mass="46349">MIRLVFADVRAQAPLWLWTVLCVTVGAACAAGSVIATLAGVAAARVSGDTDLMQASISLGGNIIFFTAFTAAGVVSSTVGLTLTTRRREHALWMILGIPRRRVRTILRAELAVLGLVAGVIATLPALIAAEFSLRQWAGAGLPLSGVTVRFQPWHLGAAVLCAMVPCLLGGWGITRRVAKTPEMQAFRDVADPPRRPGFLRGTLALCLFIGVVGTWIAGLVTDPAGGVEERVGFVFAGDLFLICLLLLMGPWVLTPLMTAWTALVPARGAAWHIAVQSCRARAARSVTSVLPFALCLSLVGLFTAMGSVMPDGTAGLGDILVVLGWVFVVAWVGGLAVIALVGRERVRDGAIVAVAGARPGVVTRATLYEGVVYAGTAILFGALCVGATGVTLAVAARVDTVTFLVGLPWGLYGGLAAMTLVITCLALGVEAARIARTVPARALRQ</sequence>
<feature type="transmembrane region" description="Helical" evidence="6">
    <location>
        <begin position="410"/>
        <end position="430"/>
    </location>
</feature>
<evidence type="ECO:0000256" key="5">
    <source>
        <dbReference type="ARBA" id="ARBA00023136"/>
    </source>
</evidence>
<evidence type="ECO:0000256" key="6">
    <source>
        <dbReference type="SAM" id="Phobius"/>
    </source>
</evidence>
<feature type="domain" description="ABC3 transporter permease C-terminal" evidence="7">
    <location>
        <begin position="63"/>
        <end position="181"/>
    </location>
</feature>
<evidence type="ECO:0000256" key="1">
    <source>
        <dbReference type="ARBA" id="ARBA00004651"/>
    </source>
</evidence>
<comment type="caution">
    <text evidence="8">The sequence shown here is derived from an EMBL/GenBank/DDBJ whole genome shotgun (WGS) entry which is preliminary data.</text>
</comment>
<comment type="subcellular location">
    <subcellularLocation>
        <location evidence="1">Cell membrane</location>
        <topology evidence="1">Multi-pass membrane protein</topology>
    </subcellularLocation>
</comment>
<reference evidence="9" key="1">
    <citation type="journal article" date="2019" name="Int. J. Syst. Evol. Microbiol.">
        <title>The Global Catalogue of Microorganisms (GCM) 10K type strain sequencing project: providing services to taxonomists for standard genome sequencing and annotation.</title>
        <authorList>
            <consortium name="The Broad Institute Genomics Platform"/>
            <consortium name="The Broad Institute Genome Sequencing Center for Infectious Disease"/>
            <person name="Wu L."/>
            <person name="Ma J."/>
        </authorList>
    </citation>
    <scope>NUCLEOTIDE SEQUENCE [LARGE SCALE GENOMIC DNA]</scope>
    <source>
        <strain evidence="9">JCM 18542</strain>
    </source>
</reference>
<feature type="transmembrane region" description="Helical" evidence="6">
    <location>
        <begin position="198"/>
        <end position="221"/>
    </location>
</feature>
<feature type="transmembrane region" description="Helical" evidence="6">
    <location>
        <begin position="372"/>
        <end position="398"/>
    </location>
</feature>
<evidence type="ECO:0000256" key="4">
    <source>
        <dbReference type="ARBA" id="ARBA00022989"/>
    </source>
</evidence>
<gene>
    <name evidence="8" type="ORF">GCM10023353_09940</name>
</gene>
<keyword evidence="5 6" id="KW-0472">Membrane</keyword>
<evidence type="ECO:0000259" key="7">
    <source>
        <dbReference type="Pfam" id="PF02687"/>
    </source>
</evidence>
<feature type="transmembrane region" description="Helical" evidence="6">
    <location>
        <begin position="106"/>
        <end position="134"/>
    </location>
</feature>
<keyword evidence="9" id="KW-1185">Reference proteome</keyword>
<evidence type="ECO:0000256" key="2">
    <source>
        <dbReference type="ARBA" id="ARBA00022475"/>
    </source>
</evidence>
<dbReference type="InterPro" id="IPR003838">
    <property type="entry name" value="ABC3_permease_C"/>
</dbReference>
<keyword evidence="2" id="KW-1003">Cell membrane</keyword>
<evidence type="ECO:0000313" key="8">
    <source>
        <dbReference type="EMBL" id="GAA4808288.1"/>
    </source>
</evidence>
<dbReference type="Proteomes" id="UP001500839">
    <property type="component" value="Unassembled WGS sequence"/>
</dbReference>
<name>A0ABP9CCY0_9ACTN</name>
<dbReference type="PROSITE" id="PS51257">
    <property type="entry name" value="PROKAR_LIPOPROTEIN"/>
    <property type="match status" value="1"/>
</dbReference>
<organism evidence="8 9">
    <name type="scientific">Tomitella cavernea</name>
    <dbReference type="NCBI Taxonomy" id="1387982"/>
    <lineage>
        <taxon>Bacteria</taxon>
        <taxon>Bacillati</taxon>
        <taxon>Actinomycetota</taxon>
        <taxon>Actinomycetes</taxon>
        <taxon>Mycobacteriales</taxon>
        <taxon>Tomitella</taxon>
    </lineage>
</organism>
<protein>
    <recommendedName>
        <fullName evidence="7">ABC3 transporter permease C-terminal domain-containing protein</fullName>
    </recommendedName>
</protein>
<feature type="transmembrane region" description="Helical" evidence="6">
    <location>
        <begin position="290"/>
        <end position="308"/>
    </location>
</feature>
<keyword evidence="4 6" id="KW-1133">Transmembrane helix</keyword>
<feature type="transmembrane region" description="Helical" evidence="6">
    <location>
        <begin position="320"/>
        <end position="342"/>
    </location>
</feature>
<keyword evidence="3 6" id="KW-0812">Transmembrane</keyword>
<dbReference type="EMBL" id="BAABKQ010000001">
    <property type="protein sequence ID" value="GAA4808288.1"/>
    <property type="molecule type" value="Genomic_DNA"/>
</dbReference>
<feature type="transmembrane region" description="Helical" evidence="6">
    <location>
        <begin position="15"/>
        <end position="43"/>
    </location>
</feature>
<feature type="transmembrane region" description="Helical" evidence="6">
    <location>
        <begin position="154"/>
        <end position="174"/>
    </location>
</feature>
<evidence type="ECO:0000256" key="3">
    <source>
        <dbReference type="ARBA" id="ARBA00022692"/>
    </source>
</evidence>
<accession>A0ABP9CCY0</accession>
<feature type="transmembrane region" description="Helical" evidence="6">
    <location>
        <begin position="63"/>
        <end position="85"/>
    </location>
</feature>
<dbReference type="RefSeq" id="WP_200172890.1">
    <property type="nucleotide sequence ID" value="NZ_BAABKQ010000001.1"/>
</dbReference>
<dbReference type="Pfam" id="PF02687">
    <property type="entry name" value="FtsX"/>
    <property type="match status" value="1"/>
</dbReference>
<evidence type="ECO:0000313" key="9">
    <source>
        <dbReference type="Proteomes" id="UP001500839"/>
    </source>
</evidence>
<proteinExistence type="predicted"/>